<organism evidence="1 2">
    <name type="scientific">Lachancea nothofagi CBS 11611</name>
    <dbReference type="NCBI Taxonomy" id="1266666"/>
    <lineage>
        <taxon>Eukaryota</taxon>
        <taxon>Fungi</taxon>
        <taxon>Dikarya</taxon>
        <taxon>Ascomycota</taxon>
        <taxon>Saccharomycotina</taxon>
        <taxon>Saccharomycetes</taxon>
        <taxon>Saccharomycetales</taxon>
        <taxon>Saccharomycetaceae</taxon>
        <taxon>Lachancea</taxon>
    </lineage>
</organism>
<accession>A0A1G4IME2</accession>
<sequence>MSSDSVNKIDVAQLVPNAIGMLVFDENCNVIDASGVGKQRLEDIVAINQVEVDNEGFGALKSADTLVVVYKQNGKTVAVYTAKK</sequence>
<gene>
    <name evidence="1" type="ORF">LANO_0A01332G</name>
</gene>
<dbReference type="Proteomes" id="UP000189911">
    <property type="component" value="Chromosome A"/>
</dbReference>
<dbReference type="SUPFAM" id="SSF160683">
    <property type="entry name" value="YNR034W-A-like"/>
    <property type="match status" value="1"/>
</dbReference>
<dbReference type="InterPro" id="IPR035098">
    <property type="entry name" value="YNR034W-A/EGO2_sf"/>
</dbReference>
<dbReference type="InterPro" id="IPR021591">
    <property type="entry name" value="YNR034W-A/EGO2"/>
</dbReference>
<dbReference type="Gene3D" id="3.40.1840.10">
    <property type="entry name" value="YNR034W-A-like"/>
    <property type="match status" value="1"/>
</dbReference>
<evidence type="ECO:0000313" key="1">
    <source>
        <dbReference type="EMBL" id="SCU77811.1"/>
    </source>
</evidence>
<keyword evidence="2" id="KW-1185">Reference proteome</keyword>
<name>A0A1G4IME2_9SACH</name>
<reference evidence="2" key="1">
    <citation type="submission" date="2016-03" db="EMBL/GenBank/DDBJ databases">
        <authorList>
            <person name="Devillers Hugo."/>
        </authorList>
    </citation>
    <scope>NUCLEOTIDE SEQUENCE [LARGE SCALE GENOMIC DNA]</scope>
</reference>
<protein>
    <submittedName>
        <fullName evidence="1">LANO_0A01332g1_1</fullName>
    </submittedName>
</protein>
<evidence type="ECO:0000313" key="2">
    <source>
        <dbReference type="Proteomes" id="UP000189911"/>
    </source>
</evidence>
<dbReference type="OrthoDB" id="4057220at2759"/>
<dbReference type="EMBL" id="LT598449">
    <property type="protein sequence ID" value="SCU77811.1"/>
    <property type="molecule type" value="Genomic_DNA"/>
</dbReference>
<dbReference type="Pfam" id="PF11503">
    <property type="entry name" value="YNR034W-A-like"/>
    <property type="match status" value="1"/>
</dbReference>
<proteinExistence type="predicted"/>
<dbReference type="AlphaFoldDB" id="A0A1G4IME2"/>